<organism evidence="1 2">
    <name type="scientific">Racocetra persica</name>
    <dbReference type="NCBI Taxonomy" id="160502"/>
    <lineage>
        <taxon>Eukaryota</taxon>
        <taxon>Fungi</taxon>
        <taxon>Fungi incertae sedis</taxon>
        <taxon>Mucoromycota</taxon>
        <taxon>Glomeromycotina</taxon>
        <taxon>Glomeromycetes</taxon>
        <taxon>Diversisporales</taxon>
        <taxon>Gigasporaceae</taxon>
        <taxon>Racocetra</taxon>
    </lineage>
</organism>
<reference evidence="1" key="1">
    <citation type="submission" date="2021-06" db="EMBL/GenBank/DDBJ databases">
        <authorList>
            <person name="Kallberg Y."/>
            <person name="Tangrot J."/>
            <person name="Rosling A."/>
        </authorList>
    </citation>
    <scope>NUCLEOTIDE SEQUENCE</scope>
    <source>
        <strain evidence="1">MA461A</strain>
    </source>
</reference>
<dbReference type="EMBL" id="CAJVQC010095917">
    <property type="protein sequence ID" value="CAG8828699.1"/>
    <property type="molecule type" value="Genomic_DNA"/>
</dbReference>
<protein>
    <submittedName>
        <fullName evidence="1">32044_t:CDS:1</fullName>
    </submittedName>
</protein>
<dbReference type="Proteomes" id="UP000789920">
    <property type="component" value="Unassembled WGS sequence"/>
</dbReference>
<accession>A0ACA9S915</accession>
<keyword evidence="2" id="KW-1185">Reference proteome</keyword>
<evidence type="ECO:0000313" key="1">
    <source>
        <dbReference type="EMBL" id="CAG8828699.1"/>
    </source>
</evidence>
<proteinExistence type="predicted"/>
<sequence length="75" mass="8856">KIYFCDESLEEIEEFVHVLLTLQDESKELSEVDLLMTRIAELKHIIEENTKCEAVYKTRIKKLEQSDKENATLKL</sequence>
<gene>
    <name evidence="1" type="ORF">RPERSI_LOCUS27305</name>
</gene>
<name>A0ACA9S915_9GLOM</name>
<comment type="caution">
    <text evidence="1">The sequence shown here is derived from an EMBL/GenBank/DDBJ whole genome shotgun (WGS) entry which is preliminary data.</text>
</comment>
<evidence type="ECO:0000313" key="2">
    <source>
        <dbReference type="Proteomes" id="UP000789920"/>
    </source>
</evidence>
<feature type="non-terminal residue" evidence="1">
    <location>
        <position position="1"/>
    </location>
</feature>
<feature type="non-terminal residue" evidence="1">
    <location>
        <position position="75"/>
    </location>
</feature>